<protein>
    <submittedName>
        <fullName evidence="5">ABC transporter domain-containing protein</fullName>
    </submittedName>
</protein>
<reference evidence="3 4" key="2">
    <citation type="submission" date="2018-11" db="EMBL/GenBank/DDBJ databases">
        <authorList>
            <consortium name="Pathogen Informatics"/>
        </authorList>
    </citation>
    <scope>NUCLEOTIDE SEQUENCE [LARGE SCALE GENOMIC DNA]</scope>
</reference>
<dbReference type="OrthoDB" id="2110130at2759"/>
<dbReference type="SUPFAM" id="SSF52540">
    <property type="entry name" value="P-loop containing nucleoside triphosphate hydrolases"/>
    <property type="match status" value="1"/>
</dbReference>
<reference evidence="5" key="1">
    <citation type="submission" date="2016-06" db="UniProtKB">
        <authorList>
            <consortium name="WormBaseParasite"/>
        </authorList>
    </citation>
    <scope>IDENTIFICATION</scope>
</reference>
<dbReference type="InterPro" id="IPR003439">
    <property type="entry name" value="ABC_transporter-like_ATP-bd"/>
</dbReference>
<dbReference type="InterPro" id="IPR027417">
    <property type="entry name" value="P-loop_NTPase"/>
</dbReference>
<evidence type="ECO:0000256" key="1">
    <source>
        <dbReference type="ARBA" id="ARBA00022737"/>
    </source>
</evidence>
<accession>A0A183I933</accession>
<sequence>MKAEDYRAALGRFGISGDLALQSINSLSGGQKSRLEFSLISMSNPNFLVLDEPTNHLDIETVEALGNALKEFQGGVILVAHDQRLIEMVCKELWLVEHRTVRRLEDGFPEYKAIIEKELSSLS</sequence>
<gene>
    <name evidence="3" type="ORF">SBAD_LOCUS127</name>
</gene>
<dbReference type="PANTHER" id="PTHR19211:SF117">
    <property type="entry name" value="ATP-BINDING CASSETTE SUB-FAMILY F MEMBER 3"/>
    <property type="match status" value="1"/>
</dbReference>
<dbReference type="PANTHER" id="PTHR19211">
    <property type="entry name" value="ATP-BINDING TRANSPORT PROTEIN-RELATED"/>
    <property type="match status" value="1"/>
</dbReference>
<dbReference type="Pfam" id="PF00005">
    <property type="entry name" value="ABC_tran"/>
    <property type="match status" value="1"/>
</dbReference>
<dbReference type="Proteomes" id="UP000270296">
    <property type="component" value="Unassembled WGS sequence"/>
</dbReference>
<proteinExistence type="predicted"/>
<evidence type="ECO:0000313" key="3">
    <source>
        <dbReference type="EMBL" id="VDO79895.1"/>
    </source>
</evidence>
<dbReference type="AlphaFoldDB" id="A0A183I933"/>
<dbReference type="Gene3D" id="3.40.50.300">
    <property type="entry name" value="P-loop containing nucleotide triphosphate hydrolases"/>
    <property type="match status" value="1"/>
</dbReference>
<keyword evidence="1" id="KW-0677">Repeat</keyword>
<evidence type="ECO:0000259" key="2">
    <source>
        <dbReference type="Pfam" id="PF00005"/>
    </source>
</evidence>
<dbReference type="FunFam" id="3.40.50.300:FF:001197">
    <property type="entry name" value="Putative ATP-binding cassette family ATPase"/>
    <property type="match status" value="1"/>
</dbReference>
<name>A0A183I933_9BILA</name>
<dbReference type="GO" id="GO:0016887">
    <property type="term" value="F:ATP hydrolysis activity"/>
    <property type="evidence" value="ECO:0007669"/>
    <property type="project" value="InterPro"/>
</dbReference>
<dbReference type="EMBL" id="UZAM01000198">
    <property type="protein sequence ID" value="VDO79895.1"/>
    <property type="molecule type" value="Genomic_DNA"/>
</dbReference>
<dbReference type="InterPro" id="IPR050611">
    <property type="entry name" value="ABCF"/>
</dbReference>
<dbReference type="GO" id="GO:0005524">
    <property type="term" value="F:ATP binding"/>
    <property type="evidence" value="ECO:0007669"/>
    <property type="project" value="InterPro"/>
</dbReference>
<evidence type="ECO:0000313" key="4">
    <source>
        <dbReference type="Proteomes" id="UP000270296"/>
    </source>
</evidence>
<keyword evidence="4" id="KW-1185">Reference proteome</keyword>
<dbReference type="WBParaSite" id="SBAD_0000013801-mRNA-1">
    <property type="protein sequence ID" value="SBAD_0000013801-mRNA-1"/>
    <property type="gene ID" value="SBAD_0000013801"/>
</dbReference>
<organism evidence="5">
    <name type="scientific">Soboliphyme baturini</name>
    <dbReference type="NCBI Taxonomy" id="241478"/>
    <lineage>
        <taxon>Eukaryota</taxon>
        <taxon>Metazoa</taxon>
        <taxon>Ecdysozoa</taxon>
        <taxon>Nematoda</taxon>
        <taxon>Enoplea</taxon>
        <taxon>Dorylaimia</taxon>
        <taxon>Dioctophymatida</taxon>
        <taxon>Dioctophymatoidea</taxon>
        <taxon>Soboliphymatidae</taxon>
        <taxon>Soboliphyme</taxon>
    </lineage>
</organism>
<evidence type="ECO:0000313" key="5">
    <source>
        <dbReference type="WBParaSite" id="SBAD_0000013801-mRNA-1"/>
    </source>
</evidence>
<feature type="domain" description="ABC transporter" evidence="2">
    <location>
        <begin position="4"/>
        <end position="55"/>
    </location>
</feature>